<evidence type="ECO:0000259" key="15">
    <source>
        <dbReference type="Pfam" id="PF00593"/>
    </source>
</evidence>
<dbReference type="InterPro" id="IPR039426">
    <property type="entry name" value="TonB-dep_rcpt-like"/>
</dbReference>
<comment type="subcellular location">
    <subcellularLocation>
        <location evidence="1 12">Cell outer membrane</location>
        <topology evidence="1 12">Multi-pass membrane protein</topology>
    </subcellularLocation>
</comment>
<keyword evidence="3 12" id="KW-1134">Transmembrane beta strand</keyword>
<dbReference type="EMBL" id="FPLD01000032">
    <property type="protein sequence ID" value="SGY88079.1"/>
    <property type="molecule type" value="Genomic_DNA"/>
</dbReference>
<keyword evidence="7" id="KW-0408">Iron</keyword>
<evidence type="ECO:0000256" key="12">
    <source>
        <dbReference type="PROSITE-ProRule" id="PRU01360"/>
    </source>
</evidence>
<evidence type="ECO:0000256" key="13">
    <source>
        <dbReference type="RuleBase" id="RU003357"/>
    </source>
</evidence>
<evidence type="ECO:0000256" key="8">
    <source>
        <dbReference type="ARBA" id="ARBA00023065"/>
    </source>
</evidence>
<evidence type="ECO:0000256" key="11">
    <source>
        <dbReference type="ARBA" id="ARBA00023237"/>
    </source>
</evidence>
<evidence type="ECO:0000256" key="5">
    <source>
        <dbReference type="ARBA" id="ARBA00022692"/>
    </source>
</evidence>
<evidence type="ECO:0000256" key="3">
    <source>
        <dbReference type="ARBA" id="ARBA00022452"/>
    </source>
</evidence>
<dbReference type="GO" id="GO:0009279">
    <property type="term" value="C:cell outer membrane"/>
    <property type="evidence" value="ECO:0007669"/>
    <property type="project" value="UniProtKB-SubCell"/>
</dbReference>
<keyword evidence="9 13" id="KW-0798">TonB box</keyword>
<evidence type="ECO:0000256" key="1">
    <source>
        <dbReference type="ARBA" id="ARBA00004571"/>
    </source>
</evidence>
<sequence>MNNFKLSTLACLVTSAVFSVSAVANSVTDIDTTVVKAKRPNYKTNTTNTAFKMDVSQLETPRSVNTIDRKLLDDLQATSLAKALENDASTVKTHESDGHENFYIRGFELTTNEGYLRNGEQKYSLIQEPVEMYELIEILKGGSGLLYGQSEAGGLINMITKTPEDRQRTMISQDIGSDNFYRSVVDTTGAATDKLRYRFIASKQTKENWRHYPDGKQPKTDRDLFAVMLDYDISDDTMLALTYDHKTQQGHNDSGAHFDENGNIVGDRETILDMPWSDNEKKEDSYGIKLSHEINDDWSLSASYHYLDMANSARTSSVSLSKDSATTGNYKFGTGKRDNSYEVHTASVDVNGNFYTGSIDHNILIGANLVNHVYHRNSNWGGKKIEVSINPTKPTPGYDPSVMAPASGNDYRRQTYGLYVQDLMTFNDQWQLLAGLRLDHYSKERSSNDKKDGKGHDKIYNNVIPNASLLFHPNQDSTIYATYS</sequence>
<evidence type="ECO:0000256" key="6">
    <source>
        <dbReference type="ARBA" id="ARBA00022729"/>
    </source>
</evidence>
<keyword evidence="10 12" id="KW-0472">Membrane</keyword>
<feature type="domain" description="TonB-dependent receptor plug" evidence="16">
    <location>
        <begin position="57"/>
        <end position="154"/>
    </location>
</feature>
<name>A0A1K9Z3I5_9GAMM</name>
<evidence type="ECO:0000256" key="2">
    <source>
        <dbReference type="ARBA" id="ARBA00022448"/>
    </source>
</evidence>
<proteinExistence type="inferred from homology"/>
<feature type="chain" id="PRO_5012272971" evidence="14">
    <location>
        <begin position="25"/>
        <end position="484"/>
    </location>
</feature>
<organism evidence="17 18">
    <name type="scientific">Moritella viscosa</name>
    <dbReference type="NCBI Taxonomy" id="80854"/>
    <lineage>
        <taxon>Bacteria</taxon>
        <taxon>Pseudomonadati</taxon>
        <taxon>Pseudomonadota</taxon>
        <taxon>Gammaproteobacteria</taxon>
        <taxon>Alteromonadales</taxon>
        <taxon>Moritellaceae</taxon>
        <taxon>Moritella</taxon>
    </lineage>
</organism>
<keyword evidence="4" id="KW-0410">Iron transport</keyword>
<protein>
    <submittedName>
        <fullName evidence="17">Outer membrane heme receptor</fullName>
    </submittedName>
</protein>
<feature type="domain" description="TonB-dependent receptor-like beta-barrel" evidence="15">
    <location>
        <begin position="231"/>
        <end position="484"/>
    </location>
</feature>
<dbReference type="Proteomes" id="UP000183794">
    <property type="component" value="Unassembled WGS sequence"/>
</dbReference>
<keyword evidence="17" id="KW-0675">Receptor</keyword>
<dbReference type="InterPro" id="IPR000531">
    <property type="entry name" value="Beta-barrel_TonB"/>
</dbReference>
<dbReference type="SUPFAM" id="SSF56935">
    <property type="entry name" value="Porins"/>
    <property type="match status" value="1"/>
</dbReference>
<evidence type="ECO:0000256" key="9">
    <source>
        <dbReference type="ARBA" id="ARBA00023077"/>
    </source>
</evidence>
<feature type="signal peptide" evidence="14">
    <location>
        <begin position="1"/>
        <end position="24"/>
    </location>
</feature>
<evidence type="ECO:0000256" key="14">
    <source>
        <dbReference type="SAM" id="SignalP"/>
    </source>
</evidence>
<dbReference type="InterPro" id="IPR012910">
    <property type="entry name" value="Plug_dom"/>
</dbReference>
<dbReference type="PANTHER" id="PTHR32552">
    <property type="entry name" value="FERRICHROME IRON RECEPTOR-RELATED"/>
    <property type="match status" value="1"/>
</dbReference>
<dbReference type="Pfam" id="PF00593">
    <property type="entry name" value="TonB_dep_Rec_b-barrel"/>
    <property type="match status" value="1"/>
</dbReference>
<evidence type="ECO:0000259" key="16">
    <source>
        <dbReference type="Pfam" id="PF07715"/>
    </source>
</evidence>
<dbReference type="Pfam" id="PF07715">
    <property type="entry name" value="Plug"/>
    <property type="match status" value="1"/>
</dbReference>
<dbReference type="InterPro" id="IPR037066">
    <property type="entry name" value="Plug_dom_sf"/>
</dbReference>
<accession>A0A1K9Z3I5</accession>
<evidence type="ECO:0000256" key="10">
    <source>
        <dbReference type="ARBA" id="ARBA00023136"/>
    </source>
</evidence>
<dbReference type="PROSITE" id="PS52016">
    <property type="entry name" value="TONB_DEPENDENT_REC_3"/>
    <property type="match status" value="1"/>
</dbReference>
<keyword evidence="11 12" id="KW-0998">Cell outer membrane</keyword>
<keyword evidence="8" id="KW-0406">Ion transport</keyword>
<dbReference type="AlphaFoldDB" id="A0A1K9Z3I5"/>
<evidence type="ECO:0000313" key="17">
    <source>
        <dbReference type="EMBL" id="SGY88079.1"/>
    </source>
</evidence>
<evidence type="ECO:0000256" key="7">
    <source>
        <dbReference type="ARBA" id="ARBA00023004"/>
    </source>
</evidence>
<reference evidence="17 18" key="1">
    <citation type="submission" date="2016-11" db="EMBL/GenBank/DDBJ databases">
        <authorList>
            <person name="Jaros S."/>
            <person name="Januszkiewicz K."/>
            <person name="Wedrychowicz H."/>
        </authorList>
    </citation>
    <scope>NUCLEOTIDE SEQUENCE [LARGE SCALE GENOMIC DNA]</scope>
    <source>
        <strain evidence="17">NVI 5450</strain>
    </source>
</reference>
<dbReference type="GO" id="GO:0015344">
    <property type="term" value="F:siderophore uptake transmembrane transporter activity"/>
    <property type="evidence" value="ECO:0007669"/>
    <property type="project" value="TreeGrafter"/>
</dbReference>
<dbReference type="Gene3D" id="2.170.130.10">
    <property type="entry name" value="TonB-dependent receptor, plug domain"/>
    <property type="match status" value="1"/>
</dbReference>
<dbReference type="PANTHER" id="PTHR32552:SF68">
    <property type="entry name" value="FERRICHROME OUTER MEMBRANE TRANSPORTER_PHAGE RECEPTOR"/>
    <property type="match status" value="1"/>
</dbReference>
<evidence type="ECO:0000256" key="4">
    <source>
        <dbReference type="ARBA" id="ARBA00022496"/>
    </source>
</evidence>
<comment type="similarity">
    <text evidence="12 13">Belongs to the TonB-dependent receptor family.</text>
</comment>
<dbReference type="Gene3D" id="2.40.170.20">
    <property type="entry name" value="TonB-dependent receptor, beta-barrel domain"/>
    <property type="match status" value="1"/>
</dbReference>
<gene>
    <name evidence="17" type="ORF">NVI5450_0829</name>
</gene>
<evidence type="ECO:0000313" key="18">
    <source>
        <dbReference type="Proteomes" id="UP000183794"/>
    </source>
</evidence>
<keyword evidence="6 14" id="KW-0732">Signal</keyword>
<dbReference type="InterPro" id="IPR036942">
    <property type="entry name" value="Beta-barrel_TonB_sf"/>
</dbReference>
<keyword evidence="5 12" id="KW-0812">Transmembrane</keyword>
<keyword evidence="2 12" id="KW-0813">Transport</keyword>